<evidence type="ECO:0000313" key="1">
    <source>
        <dbReference type="EMBL" id="SDB93313.1"/>
    </source>
</evidence>
<dbReference type="SUPFAM" id="SSF143744">
    <property type="entry name" value="GlcG-like"/>
    <property type="match status" value="1"/>
</dbReference>
<gene>
    <name evidence="1" type="ORF">SAMN05421733_105191</name>
</gene>
<dbReference type="OrthoDB" id="6689432at2"/>
<reference evidence="2" key="1">
    <citation type="submission" date="2016-09" db="EMBL/GenBank/DDBJ databases">
        <authorList>
            <person name="Varghese N."/>
            <person name="Submissions S."/>
        </authorList>
    </citation>
    <scope>NUCLEOTIDE SEQUENCE [LARGE SCALE GENOMIC DNA]</scope>
    <source>
        <strain evidence="2">ANC 4422</strain>
    </source>
</reference>
<dbReference type="Gene3D" id="3.30.450.150">
    <property type="entry name" value="Haem-degrading domain"/>
    <property type="match status" value="1"/>
</dbReference>
<organism evidence="1 2">
    <name type="scientific">Acinetobacter boissieri</name>
    <dbReference type="NCBI Taxonomy" id="1219383"/>
    <lineage>
        <taxon>Bacteria</taxon>
        <taxon>Pseudomonadati</taxon>
        <taxon>Pseudomonadota</taxon>
        <taxon>Gammaproteobacteria</taxon>
        <taxon>Moraxellales</taxon>
        <taxon>Moraxellaceae</taxon>
        <taxon>Acinetobacter</taxon>
    </lineage>
</organism>
<keyword evidence="2" id="KW-1185">Reference proteome</keyword>
<dbReference type="Pfam" id="PF03928">
    <property type="entry name" value="HbpS-like"/>
    <property type="match status" value="1"/>
</dbReference>
<sequence length="124" mass="13906">MINFVNLVDGIDKVIHEQKVNACITLLNAYGHKEFFIKVGDTLPCSTELSEKKALTSYHFRKDNHDIHTVLQGMAPTPLIMGEYCFIPGGKYISLEKGTYYLGVSSDDPSKDSLLANQISQYFN</sequence>
<dbReference type="AlphaFoldDB" id="A0A1G6HGN9"/>
<evidence type="ECO:0000313" key="2">
    <source>
        <dbReference type="Proteomes" id="UP000242501"/>
    </source>
</evidence>
<proteinExistence type="predicted"/>
<protein>
    <submittedName>
        <fullName evidence="1">Uncharacterized conserved protein GlcG, DUF336 family</fullName>
    </submittedName>
</protein>
<dbReference type="EMBL" id="FMYL01000005">
    <property type="protein sequence ID" value="SDB93313.1"/>
    <property type="molecule type" value="Genomic_DNA"/>
</dbReference>
<dbReference type="RefSeq" id="WP_092748006.1">
    <property type="nucleotide sequence ID" value="NZ_FMYL01000005.1"/>
</dbReference>
<dbReference type="Proteomes" id="UP000242501">
    <property type="component" value="Unassembled WGS sequence"/>
</dbReference>
<name>A0A1G6HGN9_9GAMM</name>
<dbReference type="InterPro" id="IPR005624">
    <property type="entry name" value="PduO/GlcC-like"/>
</dbReference>
<dbReference type="InterPro" id="IPR038084">
    <property type="entry name" value="PduO/GlcC-like_sf"/>
</dbReference>
<accession>A0A1G6HGN9</accession>
<dbReference type="STRING" id="1219383.SAMN05421733_105191"/>